<gene>
    <name evidence="3" type="ORF">QBC38DRAFT_241159</name>
</gene>
<reference evidence="3" key="1">
    <citation type="journal article" date="2023" name="Mol. Phylogenet. Evol.">
        <title>Genome-scale phylogeny and comparative genomics of the fungal order Sordariales.</title>
        <authorList>
            <person name="Hensen N."/>
            <person name="Bonometti L."/>
            <person name="Westerberg I."/>
            <person name="Brannstrom I.O."/>
            <person name="Guillou S."/>
            <person name="Cros-Aarteil S."/>
            <person name="Calhoun S."/>
            <person name="Haridas S."/>
            <person name="Kuo A."/>
            <person name="Mondo S."/>
            <person name="Pangilinan J."/>
            <person name="Riley R."/>
            <person name="LaButti K."/>
            <person name="Andreopoulos B."/>
            <person name="Lipzen A."/>
            <person name="Chen C."/>
            <person name="Yan M."/>
            <person name="Daum C."/>
            <person name="Ng V."/>
            <person name="Clum A."/>
            <person name="Steindorff A."/>
            <person name="Ohm R.A."/>
            <person name="Martin F."/>
            <person name="Silar P."/>
            <person name="Natvig D.O."/>
            <person name="Lalanne C."/>
            <person name="Gautier V."/>
            <person name="Ament-Velasquez S.L."/>
            <person name="Kruys A."/>
            <person name="Hutchinson M.I."/>
            <person name="Powell A.J."/>
            <person name="Barry K."/>
            <person name="Miller A.N."/>
            <person name="Grigoriev I.V."/>
            <person name="Debuchy R."/>
            <person name="Gladieux P."/>
            <person name="Hiltunen Thoren M."/>
            <person name="Johannesson H."/>
        </authorList>
    </citation>
    <scope>NUCLEOTIDE SEQUENCE</scope>
    <source>
        <strain evidence="3">CBS 990.96</strain>
    </source>
</reference>
<dbReference type="PANTHER" id="PTHR42354:SF1">
    <property type="entry name" value="C2H2-TYPE DOMAIN-CONTAINING PROTEIN"/>
    <property type="match status" value="1"/>
</dbReference>
<dbReference type="AlphaFoldDB" id="A0AAN7BMJ9"/>
<feature type="compositionally biased region" description="Basic and acidic residues" evidence="1">
    <location>
        <begin position="292"/>
        <end position="306"/>
    </location>
</feature>
<evidence type="ECO:0000313" key="4">
    <source>
        <dbReference type="Proteomes" id="UP001301958"/>
    </source>
</evidence>
<evidence type="ECO:0000256" key="2">
    <source>
        <dbReference type="SAM" id="Phobius"/>
    </source>
</evidence>
<protein>
    <submittedName>
        <fullName evidence="3">Uncharacterized protein</fullName>
    </submittedName>
</protein>
<feature type="region of interest" description="Disordered" evidence="1">
    <location>
        <begin position="287"/>
        <end position="316"/>
    </location>
</feature>
<keyword evidence="2" id="KW-0472">Membrane</keyword>
<keyword evidence="2" id="KW-0812">Transmembrane</keyword>
<accession>A0AAN7BMJ9</accession>
<dbReference type="PANTHER" id="PTHR42354">
    <property type="entry name" value="C2H2-TYPE DOMAIN-CONTAINING PROTEIN"/>
    <property type="match status" value="1"/>
</dbReference>
<dbReference type="EMBL" id="MU865355">
    <property type="protein sequence ID" value="KAK4226042.1"/>
    <property type="molecule type" value="Genomic_DNA"/>
</dbReference>
<feature type="compositionally biased region" description="Basic and acidic residues" evidence="1">
    <location>
        <begin position="89"/>
        <end position="111"/>
    </location>
</feature>
<name>A0AAN7BMJ9_9PEZI</name>
<sequence>MDAANMIKEEKLKKGFMLATLASTIAGTFITSINLYDRVVDQRRQHKMDRSQNKKIKELEGRLTEAAEEKRRIQEAKEQEKRSKKKRRDHDSDSDSSSESDHDRDLRRSLERGGSSIQREFDRYMRNMGSKFAQGDLIAQTQLQSQIIILQSSVIQILEEALLTGNPPDISRLYNTSEFAREGSIRALQDQYHRMILQKQQHHPGSSSSSRRGLRPNAPIRRISSTPSLRGSDAGREQQKYLPPPPPVAASTPLFCQYAQDLQNSSSCQLKHQCPACHVILDNPSEPPSSWRIEKRVIPRSRDRSPSSRRGSSTHDEDYGVITRSFILTPRFMAKCHRQGPGSGYACFLCVCHRDRDTICRSEEGLVNHIASKHGVSEYLDDRDIKEAAKSLPYR</sequence>
<feature type="transmembrane region" description="Helical" evidence="2">
    <location>
        <begin position="16"/>
        <end position="36"/>
    </location>
</feature>
<reference evidence="3" key="2">
    <citation type="submission" date="2023-05" db="EMBL/GenBank/DDBJ databases">
        <authorList>
            <consortium name="Lawrence Berkeley National Laboratory"/>
            <person name="Steindorff A."/>
            <person name="Hensen N."/>
            <person name="Bonometti L."/>
            <person name="Westerberg I."/>
            <person name="Brannstrom I.O."/>
            <person name="Guillou S."/>
            <person name="Cros-Aarteil S."/>
            <person name="Calhoun S."/>
            <person name="Haridas S."/>
            <person name="Kuo A."/>
            <person name="Mondo S."/>
            <person name="Pangilinan J."/>
            <person name="Riley R."/>
            <person name="Labutti K."/>
            <person name="Andreopoulos B."/>
            <person name="Lipzen A."/>
            <person name="Chen C."/>
            <person name="Yanf M."/>
            <person name="Daum C."/>
            <person name="Ng V."/>
            <person name="Clum A."/>
            <person name="Ohm R."/>
            <person name="Martin F."/>
            <person name="Silar P."/>
            <person name="Natvig D."/>
            <person name="Lalanne C."/>
            <person name="Gautier V."/>
            <person name="Ament-Velasquez S.L."/>
            <person name="Kruys A."/>
            <person name="Hutchinson M.I."/>
            <person name="Powell A.J."/>
            <person name="Barry K."/>
            <person name="Miller A.N."/>
            <person name="Grigoriev I.V."/>
            <person name="Debuchy R."/>
            <person name="Gladieux P."/>
            <person name="Thoren M.H."/>
            <person name="Johannesson H."/>
        </authorList>
    </citation>
    <scope>NUCLEOTIDE SEQUENCE</scope>
    <source>
        <strain evidence="3">CBS 990.96</strain>
    </source>
</reference>
<organism evidence="3 4">
    <name type="scientific">Podospora fimiseda</name>
    <dbReference type="NCBI Taxonomy" id="252190"/>
    <lineage>
        <taxon>Eukaryota</taxon>
        <taxon>Fungi</taxon>
        <taxon>Dikarya</taxon>
        <taxon>Ascomycota</taxon>
        <taxon>Pezizomycotina</taxon>
        <taxon>Sordariomycetes</taxon>
        <taxon>Sordariomycetidae</taxon>
        <taxon>Sordariales</taxon>
        <taxon>Podosporaceae</taxon>
        <taxon>Podospora</taxon>
    </lineage>
</organism>
<proteinExistence type="predicted"/>
<feature type="region of interest" description="Disordered" evidence="1">
    <location>
        <begin position="43"/>
        <end position="119"/>
    </location>
</feature>
<comment type="caution">
    <text evidence="3">The sequence shown here is derived from an EMBL/GenBank/DDBJ whole genome shotgun (WGS) entry which is preliminary data.</text>
</comment>
<keyword evidence="2" id="KW-1133">Transmembrane helix</keyword>
<keyword evidence="4" id="KW-1185">Reference proteome</keyword>
<feature type="compositionally biased region" description="Basic and acidic residues" evidence="1">
    <location>
        <begin position="43"/>
        <end position="81"/>
    </location>
</feature>
<dbReference type="Proteomes" id="UP001301958">
    <property type="component" value="Unassembled WGS sequence"/>
</dbReference>
<feature type="region of interest" description="Disordered" evidence="1">
    <location>
        <begin position="198"/>
        <end position="246"/>
    </location>
</feature>
<evidence type="ECO:0000313" key="3">
    <source>
        <dbReference type="EMBL" id="KAK4226042.1"/>
    </source>
</evidence>
<evidence type="ECO:0000256" key="1">
    <source>
        <dbReference type="SAM" id="MobiDB-lite"/>
    </source>
</evidence>